<dbReference type="AlphaFoldDB" id="A0A6C0LA00"/>
<feature type="transmembrane region" description="Helical" evidence="1">
    <location>
        <begin position="6"/>
        <end position="26"/>
    </location>
</feature>
<keyword evidence="1" id="KW-0472">Membrane</keyword>
<sequence>MDNNIKMLIVAVVYLVLDVVWIFLNIREQNENIIRIQGKQTEITYKRVVYIIICYILILLSLLHIAIPLTLNNIGNSDDLQTKAYKSIIYGGSVGFCIYGIYNLISLIIYEKFEITLALTDTAWGWFIYSFITFLYLLLK</sequence>
<accession>A0A6C0LA00</accession>
<keyword evidence="1" id="KW-1133">Transmembrane helix</keyword>
<evidence type="ECO:0000313" key="2">
    <source>
        <dbReference type="EMBL" id="QHU27799.1"/>
    </source>
</evidence>
<feature type="transmembrane region" description="Helical" evidence="1">
    <location>
        <begin position="47"/>
        <end position="67"/>
    </location>
</feature>
<proteinExistence type="predicted"/>
<reference evidence="2" key="1">
    <citation type="journal article" date="2020" name="Nature">
        <title>Giant virus diversity and host interactions through global metagenomics.</title>
        <authorList>
            <person name="Schulz F."/>
            <person name="Roux S."/>
            <person name="Paez-Espino D."/>
            <person name="Jungbluth S."/>
            <person name="Walsh D.A."/>
            <person name="Denef V.J."/>
            <person name="McMahon K.D."/>
            <person name="Konstantinidis K.T."/>
            <person name="Eloe-Fadrosh E.A."/>
            <person name="Kyrpides N.C."/>
            <person name="Woyke T."/>
        </authorList>
    </citation>
    <scope>NUCLEOTIDE SEQUENCE</scope>
    <source>
        <strain evidence="2">GVMAG-M-3300027769-26</strain>
    </source>
</reference>
<keyword evidence="1" id="KW-0812">Transmembrane</keyword>
<feature type="transmembrane region" description="Helical" evidence="1">
    <location>
        <begin position="122"/>
        <end position="139"/>
    </location>
</feature>
<feature type="transmembrane region" description="Helical" evidence="1">
    <location>
        <begin position="87"/>
        <end position="110"/>
    </location>
</feature>
<organism evidence="2">
    <name type="scientific">viral metagenome</name>
    <dbReference type="NCBI Taxonomy" id="1070528"/>
    <lineage>
        <taxon>unclassified sequences</taxon>
        <taxon>metagenomes</taxon>
        <taxon>organismal metagenomes</taxon>
    </lineage>
</organism>
<dbReference type="InterPro" id="IPR018687">
    <property type="entry name" value="DUF2177_membr"/>
</dbReference>
<protein>
    <submittedName>
        <fullName evidence="2">Uncharacterized protein</fullName>
    </submittedName>
</protein>
<evidence type="ECO:0000256" key="1">
    <source>
        <dbReference type="SAM" id="Phobius"/>
    </source>
</evidence>
<dbReference type="EMBL" id="MN740462">
    <property type="protein sequence ID" value="QHU27799.1"/>
    <property type="molecule type" value="Genomic_DNA"/>
</dbReference>
<dbReference type="Pfam" id="PF09945">
    <property type="entry name" value="DUF2177"/>
    <property type="match status" value="1"/>
</dbReference>
<name>A0A6C0LA00_9ZZZZ</name>